<feature type="transmembrane region" description="Helical" evidence="7">
    <location>
        <begin position="27"/>
        <end position="46"/>
    </location>
</feature>
<feature type="transmembrane region" description="Helical" evidence="7">
    <location>
        <begin position="354"/>
        <end position="379"/>
    </location>
</feature>
<evidence type="ECO:0000256" key="2">
    <source>
        <dbReference type="ARBA" id="ARBA00022448"/>
    </source>
</evidence>
<feature type="transmembrane region" description="Helical" evidence="7">
    <location>
        <begin position="461"/>
        <end position="478"/>
    </location>
</feature>
<feature type="compositionally biased region" description="Pro residues" evidence="6">
    <location>
        <begin position="524"/>
        <end position="535"/>
    </location>
</feature>
<protein>
    <submittedName>
        <fullName evidence="8">Amino acid permease</fullName>
    </submittedName>
</protein>
<organism evidence="8 9">
    <name type="scientific">Sphingomonas tabacisoli</name>
    <dbReference type="NCBI Taxonomy" id="2249466"/>
    <lineage>
        <taxon>Bacteria</taxon>
        <taxon>Pseudomonadati</taxon>
        <taxon>Pseudomonadota</taxon>
        <taxon>Alphaproteobacteria</taxon>
        <taxon>Sphingomonadales</taxon>
        <taxon>Sphingomonadaceae</taxon>
        <taxon>Sphingomonas</taxon>
    </lineage>
</organism>
<keyword evidence="5 7" id="KW-0472">Membrane</keyword>
<evidence type="ECO:0000256" key="4">
    <source>
        <dbReference type="ARBA" id="ARBA00022989"/>
    </source>
</evidence>
<dbReference type="EMBL" id="JBHUDY010000001">
    <property type="protein sequence ID" value="MFD1610324.1"/>
    <property type="molecule type" value="Genomic_DNA"/>
</dbReference>
<dbReference type="Pfam" id="PF13520">
    <property type="entry name" value="AA_permease_2"/>
    <property type="match status" value="1"/>
</dbReference>
<evidence type="ECO:0000256" key="6">
    <source>
        <dbReference type="SAM" id="MobiDB-lite"/>
    </source>
</evidence>
<keyword evidence="9" id="KW-1185">Reference proteome</keyword>
<evidence type="ECO:0000256" key="7">
    <source>
        <dbReference type="SAM" id="Phobius"/>
    </source>
</evidence>
<feature type="transmembrane region" description="Helical" evidence="7">
    <location>
        <begin position="484"/>
        <end position="502"/>
    </location>
</feature>
<dbReference type="Proteomes" id="UP001597115">
    <property type="component" value="Unassembled WGS sequence"/>
</dbReference>
<comment type="subcellular location">
    <subcellularLocation>
        <location evidence="1">Membrane</location>
        <topology evidence="1">Multi-pass membrane protein</topology>
    </subcellularLocation>
</comment>
<reference evidence="9" key="1">
    <citation type="journal article" date="2019" name="Int. J. Syst. Evol. Microbiol.">
        <title>The Global Catalogue of Microorganisms (GCM) 10K type strain sequencing project: providing services to taxonomists for standard genome sequencing and annotation.</title>
        <authorList>
            <consortium name="The Broad Institute Genomics Platform"/>
            <consortium name="The Broad Institute Genome Sequencing Center for Infectious Disease"/>
            <person name="Wu L."/>
            <person name="Ma J."/>
        </authorList>
    </citation>
    <scope>NUCLEOTIDE SEQUENCE [LARGE SCALE GENOMIC DNA]</scope>
    <source>
        <strain evidence="9">CGMCC 1.16275</strain>
    </source>
</reference>
<dbReference type="PANTHER" id="PTHR43243:SF4">
    <property type="entry name" value="CATIONIC AMINO ACID TRANSPORTER 4"/>
    <property type="match status" value="1"/>
</dbReference>
<evidence type="ECO:0000256" key="3">
    <source>
        <dbReference type="ARBA" id="ARBA00022692"/>
    </source>
</evidence>
<name>A0ABW4HZR4_9SPHN</name>
<evidence type="ECO:0000313" key="8">
    <source>
        <dbReference type="EMBL" id="MFD1610324.1"/>
    </source>
</evidence>
<feature type="transmembrane region" description="Helical" evidence="7">
    <location>
        <begin position="203"/>
        <end position="223"/>
    </location>
</feature>
<evidence type="ECO:0000256" key="5">
    <source>
        <dbReference type="ARBA" id="ARBA00023136"/>
    </source>
</evidence>
<dbReference type="Gene3D" id="1.20.1740.10">
    <property type="entry name" value="Amino acid/polyamine transporter I"/>
    <property type="match status" value="1"/>
</dbReference>
<feature type="transmembrane region" description="Helical" evidence="7">
    <location>
        <begin position="235"/>
        <end position="253"/>
    </location>
</feature>
<evidence type="ECO:0000256" key="1">
    <source>
        <dbReference type="ARBA" id="ARBA00004141"/>
    </source>
</evidence>
<evidence type="ECO:0000313" key="9">
    <source>
        <dbReference type="Proteomes" id="UP001597115"/>
    </source>
</evidence>
<dbReference type="RefSeq" id="WP_380885894.1">
    <property type="nucleotide sequence ID" value="NZ_JBHUDY010000001.1"/>
</dbReference>
<feature type="transmembrane region" description="Helical" evidence="7">
    <location>
        <begin position="171"/>
        <end position="191"/>
    </location>
</feature>
<gene>
    <name evidence="8" type="ORF">ACFSCW_00755</name>
</gene>
<keyword evidence="4 7" id="KW-1133">Transmembrane helix</keyword>
<dbReference type="PANTHER" id="PTHR43243">
    <property type="entry name" value="INNER MEMBRANE TRANSPORTER YGJI-RELATED"/>
    <property type="match status" value="1"/>
</dbReference>
<dbReference type="PIRSF" id="PIRSF006060">
    <property type="entry name" value="AA_transporter"/>
    <property type="match status" value="1"/>
</dbReference>
<sequence>MLFGRTKPLDAVLATAEKKGLHRTLGAFQLTMLGIGAVIGTGIFVLTSEAAQKAGPGMLLSFVVAGFVCAVAALCYSELASMVPVSGSAYTYTYTVVGELLAWMVGWALILEYAVGASAVAVGWSNHAVGLLNGLGLHFPSALGNADALNAKVLLAFGAAPSPDLTTALQVGGWINIPAVLIVGVVTWLLVIGTTESARVNAVLVLIKIAALTAFIALTIPVMNAENFTPFTPTGGAGVFGAAASIFFAYVGFDAVSTAAEETKNPQRNVPIGLIGSLFICTLFYLLVASGAIGAIGAQPVTGADGTVLAPGSAEIAGRCAAIVASGTIEPLVCSKEALVHVLQVINWPVIGRLVGLAAVLALPSVVLMMMFGQTRVFFTMARDGLLPERLSAVHPKFRTPHVVTVVTGIGAAIAAAFLPVGKLADYSNSGTLFAFLMVAVSVMVLRRTDPNRPRPFRTPGVYIIAPLSILGCLGLYFSLPLTAILVLPGWGLVGLLIYFGYSRSRSHVGRGIIDVPEMDSDAPPVPVPPMPGAPTPGIRQA</sequence>
<dbReference type="InterPro" id="IPR002293">
    <property type="entry name" value="AA/rel_permease1"/>
</dbReference>
<proteinExistence type="predicted"/>
<keyword evidence="2" id="KW-0813">Transport</keyword>
<comment type="caution">
    <text evidence="8">The sequence shown here is derived from an EMBL/GenBank/DDBJ whole genome shotgun (WGS) entry which is preliminary data.</text>
</comment>
<feature type="transmembrane region" description="Helical" evidence="7">
    <location>
        <begin position="400"/>
        <end position="419"/>
    </location>
</feature>
<feature type="transmembrane region" description="Helical" evidence="7">
    <location>
        <begin position="274"/>
        <end position="296"/>
    </location>
</feature>
<feature type="transmembrane region" description="Helical" evidence="7">
    <location>
        <begin position="431"/>
        <end position="449"/>
    </location>
</feature>
<feature type="transmembrane region" description="Helical" evidence="7">
    <location>
        <begin position="58"/>
        <end position="77"/>
    </location>
</feature>
<accession>A0ABW4HZR4</accession>
<keyword evidence="3 7" id="KW-0812">Transmembrane</keyword>
<feature type="region of interest" description="Disordered" evidence="6">
    <location>
        <begin position="520"/>
        <end position="542"/>
    </location>
</feature>